<protein>
    <submittedName>
        <fullName evidence="2">Uncharacterized protein</fullName>
    </submittedName>
</protein>
<organism evidence="2">
    <name type="scientific">marine sediment metagenome</name>
    <dbReference type="NCBI Taxonomy" id="412755"/>
    <lineage>
        <taxon>unclassified sequences</taxon>
        <taxon>metagenomes</taxon>
        <taxon>ecological metagenomes</taxon>
    </lineage>
</organism>
<gene>
    <name evidence="2" type="ORF">LCGC14_3087110</name>
</gene>
<proteinExistence type="predicted"/>
<dbReference type="EMBL" id="LAZR01066114">
    <property type="protein sequence ID" value="KKK54204.1"/>
    <property type="molecule type" value="Genomic_DNA"/>
</dbReference>
<sequence>FDSGEGDGPREAAPAGGDPAARTGKGSTGKASTGKTGTGKANTAEASADATEKARIGLKFTELLAALAKAFGRWPSRAYRDVPFSTQCALSRHGFHGSGCGPNGGLGGQSSGAGSLGRGFGTYGKATDFSAVKQPHSVQMALDGAVLPISKRLVPRQPQL</sequence>
<dbReference type="AlphaFoldDB" id="A0A0F8YJ44"/>
<evidence type="ECO:0000256" key="1">
    <source>
        <dbReference type="SAM" id="MobiDB-lite"/>
    </source>
</evidence>
<feature type="non-terminal residue" evidence="2">
    <location>
        <position position="1"/>
    </location>
</feature>
<reference evidence="2" key="1">
    <citation type="journal article" date="2015" name="Nature">
        <title>Complex archaea that bridge the gap between prokaryotes and eukaryotes.</title>
        <authorList>
            <person name="Spang A."/>
            <person name="Saw J.H."/>
            <person name="Jorgensen S.L."/>
            <person name="Zaremba-Niedzwiedzka K."/>
            <person name="Martijn J."/>
            <person name="Lind A.E."/>
            <person name="van Eijk R."/>
            <person name="Schleper C."/>
            <person name="Guy L."/>
            <person name="Ettema T.J."/>
        </authorList>
    </citation>
    <scope>NUCLEOTIDE SEQUENCE</scope>
</reference>
<feature type="region of interest" description="Disordered" evidence="1">
    <location>
        <begin position="1"/>
        <end position="51"/>
    </location>
</feature>
<feature type="compositionally biased region" description="Low complexity" evidence="1">
    <location>
        <begin position="23"/>
        <end position="44"/>
    </location>
</feature>
<comment type="caution">
    <text evidence="2">The sequence shown here is derived from an EMBL/GenBank/DDBJ whole genome shotgun (WGS) entry which is preliminary data.</text>
</comment>
<accession>A0A0F8YJ44</accession>
<evidence type="ECO:0000313" key="2">
    <source>
        <dbReference type="EMBL" id="KKK54204.1"/>
    </source>
</evidence>
<name>A0A0F8YJ44_9ZZZZ</name>